<evidence type="ECO:0000313" key="1">
    <source>
        <dbReference type="EMBL" id="AEH09729.1"/>
    </source>
</evidence>
<sequence>MLQLQGALADRFGVELPEEAGGWTVTRIVAFVNGDLARRR</sequence>
<evidence type="ECO:0000313" key="2">
    <source>
        <dbReference type="Proteomes" id="UP000001549"/>
    </source>
</evidence>
<dbReference type="EMBL" id="CP002801">
    <property type="protein sequence ID" value="AEH09729.1"/>
    <property type="molecule type" value="Genomic_DNA"/>
</dbReference>
<gene>
    <name evidence="1" type="ordered locus">FsymDg_2342</name>
</gene>
<name>F8B0I0_9ACTN</name>
<reference evidence="1 2" key="1">
    <citation type="submission" date="2011-05" db="EMBL/GenBank/DDBJ databases">
        <title>Complete sequence of chromosome of Frankia symbiont of Datisca glomerata.</title>
        <authorList>
            <consortium name="US DOE Joint Genome Institute"/>
            <person name="Lucas S."/>
            <person name="Han J."/>
            <person name="Lapidus A."/>
            <person name="Cheng J.-F."/>
            <person name="Goodwin L."/>
            <person name="Pitluck S."/>
            <person name="Peters L."/>
            <person name="Mikhailova N."/>
            <person name="Chertkov O."/>
            <person name="Teshima H."/>
            <person name="Han C."/>
            <person name="Tapia R."/>
            <person name="Land M."/>
            <person name="Hauser L."/>
            <person name="Kyrpides N."/>
            <person name="Ivanova N."/>
            <person name="Pagani I."/>
            <person name="Berry A."/>
            <person name="Pawlowski K."/>
            <person name="Persson T."/>
            <person name="Vanden Heuvel B."/>
            <person name="Benson D."/>
            <person name="Woyke T."/>
        </authorList>
    </citation>
    <scope>NUCLEOTIDE SEQUENCE [LARGE SCALE GENOMIC DNA]</scope>
    <source>
        <strain evidence="2">4085684</strain>
    </source>
</reference>
<evidence type="ECO:0008006" key="3">
    <source>
        <dbReference type="Google" id="ProtNLM"/>
    </source>
</evidence>
<organism evidence="1 2">
    <name type="scientific">Candidatus Protofrankia datiscae</name>
    <dbReference type="NCBI Taxonomy" id="2716812"/>
    <lineage>
        <taxon>Bacteria</taxon>
        <taxon>Bacillati</taxon>
        <taxon>Actinomycetota</taxon>
        <taxon>Actinomycetes</taxon>
        <taxon>Frankiales</taxon>
        <taxon>Frankiaceae</taxon>
        <taxon>Protofrankia</taxon>
    </lineage>
</organism>
<dbReference type="KEGG" id="fsy:FsymDg_2342"/>
<dbReference type="STRING" id="656024.FsymDg_2342"/>
<dbReference type="RefSeq" id="WP_013873659.1">
    <property type="nucleotide sequence ID" value="NC_015656.1"/>
</dbReference>
<accession>F8B0I0</accession>
<proteinExistence type="predicted"/>
<protein>
    <recommendedName>
        <fullName evidence="3">Acyl carrier protein</fullName>
    </recommendedName>
</protein>
<dbReference type="AlphaFoldDB" id="F8B0I0"/>
<dbReference type="Proteomes" id="UP000001549">
    <property type="component" value="Chromosome"/>
</dbReference>
<dbReference type="HOGENOM" id="CLU_3290049_0_0_11"/>
<keyword evidence="2" id="KW-1185">Reference proteome</keyword>